<name>A0A562PSB9_9PSED</name>
<dbReference type="OrthoDB" id="4732009at2"/>
<reference evidence="1 2" key="1">
    <citation type="journal article" date="2015" name="Stand. Genomic Sci.">
        <title>Genomic Encyclopedia of Bacterial and Archaeal Type Strains, Phase III: the genomes of soil and plant-associated and newly described type strains.</title>
        <authorList>
            <person name="Whitman W.B."/>
            <person name="Woyke T."/>
            <person name="Klenk H.P."/>
            <person name="Zhou Y."/>
            <person name="Lilburn T.G."/>
            <person name="Beck B.J."/>
            <person name="De Vos P."/>
            <person name="Vandamme P."/>
            <person name="Eisen J.A."/>
            <person name="Garrity G."/>
            <person name="Hugenholtz P."/>
            <person name="Kyrpides N.C."/>
        </authorList>
    </citation>
    <scope>NUCLEOTIDE SEQUENCE [LARGE SCALE GENOMIC DNA]</scope>
    <source>
        <strain evidence="1 2">CGMCC 1.6858</strain>
    </source>
</reference>
<accession>A0A562PSB9</accession>
<organism evidence="1 2">
    <name type="scientific">Pseudomonas duriflava</name>
    <dbReference type="NCBI Taxonomy" id="459528"/>
    <lineage>
        <taxon>Bacteria</taxon>
        <taxon>Pseudomonadati</taxon>
        <taxon>Pseudomonadota</taxon>
        <taxon>Gammaproteobacteria</taxon>
        <taxon>Pseudomonadales</taxon>
        <taxon>Pseudomonadaceae</taxon>
        <taxon>Pseudomonas</taxon>
    </lineage>
</organism>
<dbReference type="AlphaFoldDB" id="A0A562PSB9"/>
<evidence type="ECO:0000313" key="2">
    <source>
        <dbReference type="Proteomes" id="UP000316905"/>
    </source>
</evidence>
<dbReference type="Proteomes" id="UP000316905">
    <property type="component" value="Unassembled WGS sequence"/>
</dbReference>
<protein>
    <recommendedName>
        <fullName evidence="3">Phytanoyl-CoA dioxygenase PhyH</fullName>
    </recommendedName>
</protein>
<evidence type="ECO:0008006" key="3">
    <source>
        <dbReference type="Google" id="ProtNLM"/>
    </source>
</evidence>
<proteinExistence type="predicted"/>
<keyword evidence="2" id="KW-1185">Reference proteome</keyword>
<evidence type="ECO:0000313" key="1">
    <source>
        <dbReference type="EMBL" id="TWI47278.1"/>
    </source>
</evidence>
<comment type="caution">
    <text evidence="1">The sequence shown here is derived from an EMBL/GenBank/DDBJ whole genome shotgun (WGS) entry which is preliminary data.</text>
</comment>
<dbReference type="RefSeq" id="WP_145145710.1">
    <property type="nucleotide sequence ID" value="NZ_VLKY01000024.1"/>
</dbReference>
<sequence length="258" mass="29012">MLASFRRIADQEAVQLASMINTQGYACLENYLDEAQLAQARAFVEEHAIKQSGRYFAFHGKDAVKGTVLDMLGSAPEFNELLHAIHLHGSGNTAHSPTVYQVLRCVQGNMGSKESNCFHYDATLLTVLIPIEIPDEESGNGDLLVFPNLRRVRRLVGLNVLEKCLLQNRLSRSLITKGIKHSLLKPLKLQLIPGNAYFFWGYRSLHANEPCHPDLRRATALFHYGDPHAGSLSTRLILMLNQRRARRRTNMPNPVTMN</sequence>
<dbReference type="EMBL" id="VLKY01000024">
    <property type="protein sequence ID" value="TWI47278.1"/>
    <property type="molecule type" value="Genomic_DNA"/>
</dbReference>
<gene>
    <name evidence="1" type="ORF">IQ22_04342</name>
</gene>
<dbReference type="SUPFAM" id="SSF51197">
    <property type="entry name" value="Clavaminate synthase-like"/>
    <property type="match status" value="1"/>
</dbReference>